<sequence>MDQERLSLSPLAAFRDHLARGELAYQYDPASGRAVFPPRVIGPGTGNPDLAWRASAGLGTVYAVTVISPRDQAPYNVVLVDMDEGFRLMSRVEGVPADDVRIGLRVRAQVHTPPDGQPPYPVFLPEAA</sequence>
<feature type="domain" description="ChsH2 C-terminal OB-fold" evidence="1">
    <location>
        <begin position="52"/>
        <end position="110"/>
    </location>
</feature>
<keyword evidence="3" id="KW-1185">Reference proteome</keyword>
<dbReference type="SUPFAM" id="SSF50249">
    <property type="entry name" value="Nucleic acid-binding proteins"/>
    <property type="match status" value="1"/>
</dbReference>
<dbReference type="PANTHER" id="PTHR34075">
    <property type="entry name" value="BLR3430 PROTEIN"/>
    <property type="match status" value="1"/>
</dbReference>
<dbReference type="Proteomes" id="UP000292445">
    <property type="component" value="Unassembled WGS sequence"/>
</dbReference>
<protein>
    <recommendedName>
        <fullName evidence="1">ChsH2 C-terminal OB-fold domain-containing protein</fullName>
    </recommendedName>
</protein>
<evidence type="ECO:0000313" key="2">
    <source>
        <dbReference type="EMBL" id="RZS84947.1"/>
    </source>
</evidence>
<comment type="caution">
    <text evidence="2">The sequence shown here is derived from an EMBL/GenBank/DDBJ whole genome shotgun (WGS) entry which is preliminary data.</text>
</comment>
<dbReference type="RefSeq" id="WP_130356257.1">
    <property type="nucleotide sequence ID" value="NZ_SGXC01000001.1"/>
</dbReference>
<dbReference type="InterPro" id="IPR052513">
    <property type="entry name" value="Thioester_dehydratase-like"/>
</dbReference>
<dbReference type="EMBL" id="SGXC01000001">
    <property type="protein sequence ID" value="RZS84947.1"/>
    <property type="molecule type" value="Genomic_DNA"/>
</dbReference>
<accession>A0A4V2F3Q7</accession>
<dbReference type="OrthoDB" id="5514845at2"/>
<dbReference type="PANTHER" id="PTHR34075:SF5">
    <property type="entry name" value="BLR3430 PROTEIN"/>
    <property type="match status" value="1"/>
</dbReference>
<dbReference type="AlphaFoldDB" id="A0A4V2F3Q7"/>
<reference evidence="2 3" key="1">
    <citation type="submission" date="2019-02" db="EMBL/GenBank/DDBJ databases">
        <title>Genomic Encyclopedia of Type Strains, Phase IV (KMG-IV): sequencing the most valuable type-strain genomes for metagenomic binning, comparative biology and taxonomic classification.</title>
        <authorList>
            <person name="Goeker M."/>
        </authorList>
    </citation>
    <scope>NUCLEOTIDE SEQUENCE [LARGE SCALE GENOMIC DNA]</scope>
    <source>
        <strain evidence="2 3">K24</strain>
    </source>
</reference>
<name>A0A4V2F3Q7_9BURK</name>
<evidence type="ECO:0000313" key="3">
    <source>
        <dbReference type="Proteomes" id="UP000292445"/>
    </source>
</evidence>
<evidence type="ECO:0000259" key="1">
    <source>
        <dbReference type="Pfam" id="PF01796"/>
    </source>
</evidence>
<dbReference type="InterPro" id="IPR012340">
    <property type="entry name" value="NA-bd_OB-fold"/>
</dbReference>
<gene>
    <name evidence="2" type="ORF">EV675_0969</name>
</gene>
<proteinExistence type="predicted"/>
<dbReference type="InterPro" id="IPR002878">
    <property type="entry name" value="ChsH2_C"/>
</dbReference>
<organism evidence="2 3">
    <name type="scientific">Pigmentiphaga kullae</name>
    <dbReference type="NCBI Taxonomy" id="151784"/>
    <lineage>
        <taxon>Bacteria</taxon>
        <taxon>Pseudomonadati</taxon>
        <taxon>Pseudomonadota</taxon>
        <taxon>Betaproteobacteria</taxon>
        <taxon>Burkholderiales</taxon>
        <taxon>Alcaligenaceae</taxon>
        <taxon>Pigmentiphaga</taxon>
    </lineage>
</organism>
<dbReference type="Pfam" id="PF01796">
    <property type="entry name" value="OB_ChsH2_C"/>
    <property type="match status" value="1"/>
</dbReference>